<dbReference type="AlphaFoldDB" id="A0A7V3RDY6"/>
<comment type="caution">
    <text evidence="2">The sequence shown here is derived from an EMBL/GenBank/DDBJ whole genome shotgun (WGS) entry which is preliminary data.</text>
</comment>
<reference evidence="2" key="1">
    <citation type="journal article" date="2020" name="mSystems">
        <title>Genome- and Community-Level Interaction Insights into Carbon Utilization and Element Cycling Functions of Hydrothermarchaeota in Hydrothermal Sediment.</title>
        <authorList>
            <person name="Zhou Z."/>
            <person name="Liu Y."/>
            <person name="Xu W."/>
            <person name="Pan J."/>
            <person name="Luo Z.H."/>
            <person name="Li M."/>
        </authorList>
    </citation>
    <scope>NUCLEOTIDE SEQUENCE [LARGE SCALE GENOMIC DNA]</scope>
    <source>
        <strain evidence="2">SpSt-966</strain>
    </source>
</reference>
<feature type="transmembrane region" description="Helical" evidence="1">
    <location>
        <begin position="141"/>
        <end position="167"/>
    </location>
</feature>
<feature type="transmembrane region" description="Helical" evidence="1">
    <location>
        <begin position="173"/>
        <end position="194"/>
    </location>
</feature>
<proteinExistence type="predicted"/>
<keyword evidence="1" id="KW-0472">Membrane</keyword>
<evidence type="ECO:0000313" key="2">
    <source>
        <dbReference type="EMBL" id="HGE74875.1"/>
    </source>
</evidence>
<sequence>MGKETVNLSSMYTLGWNPGKITTTKYVLYAVQIAVVILLSWLGAVATPVVGPGIGFLYWAYPFFVVFTLWWGFWGILGAWIGSVVGAGLLTGLPIIPSLLFSVGDFVPALLIFLLYRGYLVNHGIDPFGRDIFISARATTWFVVWVMGITNIFGGMWGVWVLTILGFVPVKAYWLGAGLWIVGDAIVLILMPFLSRYLTPIVERFGLLNKGWIS</sequence>
<keyword evidence="1" id="KW-0812">Transmembrane</keyword>
<evidence type="ECO:0008006" key="3">
    <source>
        <dbReference type="Google" id="ProtNLM"/>
    </source>
</evidence>
<feature type="transmembrane region" description="Helical" evidence="1">
    <location>
        <begin position="58"/>
        <end position="83"/>
    </location>
</feature>
<feature type="transmembrane region" description="Helical" evidence="1">
    <location>
        <begin position="26"/>
        <end position="46"/>
    </location>
</feature>
<name>A0A7V3RDY6_9BACT</name>
<dbReference type="EMBL" id="DTPE01000082">
    <property type="protein sequence ID" value="HGE74875.1"/>
    <property type="molecule type" value="Genomic_DNA"/>
</dbReference>
<keyword evidence="1" id="KW-1133">Transmembrane helix</keyword>
<accession>A0A7V3RDY6</accession>
<organism evidence="2">
    <name type="scientific">Mesoaciditoga lauensis</name>
    <dbReference type="NCBI Taxonomy" id="1495039"/>
    <lineage>
        <taxon>Bacteria</taxon>
        <taxon>Thermotogati</taxon>
        <taxon>Thermotogota</taxon>
        <taxon>Thermotogae</taxon>
        <taxon>Mesoaciditogales</taxon>
        <taxon>Mesoaciditogaceae</taxon>
        <taxon>Mesoaciditoga</taxon>
    </lineage>
</organism>
<protein>
    <recommendedName>
        <fullName evidence="3">MASE1 domain-containing protein</fullName>
    </recommendedName>
</protein>
<gene>
    <name evidence="2" type="ORF">ENX73_01970</name>
</gene>
<feature type="transmembrane region" description="Helical" evidence="1">
    <location>
        <begin position="95"/>
        <end position="120"/>
    </location>
</feature>
<evidence type="ECO:0000256" key="1">
    <source>
        <dbReference type="SAM" id="Phobius"/>
    </source>
</evidence>